<organism evidence="1 2">
    <name type="scientific">Clostridium tarantellae</name>
    <dbReference type="NCBI Taxonomy" id="39493"/>
    <lineage>
        <taxon>Bacteria</taxon>
        <taxon>Bacillati</taxon>
        <taxon>Bacillota</taxon>
        <taxon>Clostridia</taxon>
        <taxon>Eubacteriales</taxon>
        <taxon>Clostridiaceae</taxon>
        <taxon>Clostridium</taxon>
    </lineage>
</organism>
<keyword evidence="2" id="KW-1185">Reference proteome</keyword>
<name>A0A6I1MQ38_9CLOT</name>
<dbReference type="AlphaFoldDB" id="A0A6I1MQ38"/>
<evidence type="ECO:0000313" key="2">
    <source>
        <dbReference type="Proteomes" id="UP000430345"/>
    </source>
</evidence>
<dbReference type="RefSeq" id="WP_152892236.1">
    <property type="nucleotide sequence ID" value="NZ_WHJC01000481.1"/>
</dbReference>
<dbReference type="EMBL" id="WHJC01000481">
    <property type="protein sequence ID" value="MPQ45174.1"/>
    <property type="molecule type" value="Genomic_DNA"/>
</dbReference>
<evidence type="ECO:0000313" key="1">
    <source>
        <dbReference type="EMBL" id="MPQ45174.1"/>
    </source>
</evidence>
<comment type="caution">
    <text evidence="1">The sequence shown here is derived from an EMBL/GenBank/DDBJ whole genome shotgun (WGS) entry which is preliminary data.</text>
</comment>
<gene>
    <name evidence="1" type="ORF">GBZ86_15770</name>
</gene>
<dbReference type="Proteomes" id="UP000430345">
    <property type="component" value="Unassembled WGS sequence"/>
</dbReference>
<reference evidence="1 2" key="1">
    <citation type="submission" date="2019-10" db="EMBL/GenBank/DDBJ databases">
        <title>The Genome Sequence of Clostridium tarantellae Isolated from Fish Brain.</title>
        <authorList>
            <person name="Bano L."/>
            <person name="Kiel M."/>
            <person name="Sales G."/>
            <person name="Doxey A.C."/>
            <person name="Mansfield M.J."/>
            <person name="Schiavone M."/>
            <person name="Rossetto O."/>
            <person name="Pirazzini M."/>
            <person name="Dobrindt U."/>
            <person name="Montecucco C."/>
        </authorList>
    </citation>
    <scope>NUCLEOTIDE SEQUENCE [LARGE SCALE GENOMIC DNA]</scope>
    <source>
        <strain evidence="1 2">DSM 3997</strain>
    </source>
</reference>
<proteinExistence type="predicted"/>
<sequence>MEFINLVNILKDDYESKINMKVFIRIKEKSIELLNNCFEKNFSIPKEFINELINATENRYTIPSEVYLLVALDLKNNEYGLDNITRLIIFKKVEKYLFDEIHFNINNKILEFISNAILEAGSIKKLIN</sequence>
<feature type="non-terminal residue" evidence="1">
    <location>
        <position position="128"/>
    </location>
</feature>
<protein>
    <submittedName>
        <fullName evidence="1">Uncharacterized protein</fullName>
    </submittedName>
</protein>
<accession>A0A6I1MQ38</accession>